<evidence type="ECO:0000256" key="4">
    <source>
        <dbReference type="ARBA" id="ARBA00005254"/>
    </source>
</evidence>
<dbReference type="Pfam" id="PF16113">
    <property type="entry name" value="ECH_2"/>
    <property type="match status" value="1"/>
</dbReference>
<dbReference type="SUPFAM" id="SSF52096">
    <property type="entry name" value="ClpP/crotonase"/>
    <property type="match status" value="1"/>
</dbReference>
<comment type="pathway">
    <text evidence="3">Amino-acid degradation; L-valine degradation.</text>
</comment>
<keyword evidence="14" id="KW-1185">Reference proteome</keyword>
<dbReference type="PANTHER" id="PTHR43176">
    <property type="entry name" value="3-HYDROXYISOBUTYRYL-COA HYDROLASE-RELATED"/>
    <property type="match status" value="1"/>
</dbReference>
<feature type="compositionally biased region" description="Polar residues" evidence="12">
    <location>
        <begin position="18"/>
        <end position="27"/>
    </location>
</feature>
<comment type="function">
    <text evidence="10">Hydrolyzes 3-hydroxyisobutyryl-CoA (HIBYL-CoA), a saline catabolite. Has high activity toward isobutyryl-CoA. Could be an isobutyryl-CoA dehydrogenase that functions in valine catabolism. Also hydrolyzes 3-hydroxypropanoyl-CoA.</text>
</comment>
<evidence type="ECO:0000256" key="6">
    <source>
        <dbReference type="ARBA" id="ARBA00016714"/>
    </source>
</evidence>
<evidence type="ECO:0000256" key="3">
    <source>
        <dbReference type="ARBA" id="ARBA00005109"/>
    </source>
</evidence>
<dbReference type="NCBIfam" id="NF004127">
    <property type="entry name" value="PRK05617.1"/>
    <property type="match status" value="1"/>
</dbReference>
<evidence type="ECO:0000256" key="9">
    <source>
        <dbReference type="ARBA" id="ARBA00023128"/>
    </source>
</evidence>
<dbReference type="RefSeq" id="XP_019624580.1">
    <property type="nucleotide sequence ID" value="XM_019769021.1"/>
</dbReference>
<proteinExistence type="inferred from homology"/>
<dbReference type="InterPro" id="IPR029045">
    <property type="entry name" value="ClpP/crotonase-like_dom_sf"/>
</dbReference>
<dbReference type="KEGG" id="bbel:109470197"/>
<evidence type="ECO:0000256" key="7">
    <source>
        <dbReference type="ARBA" id="ARBA00022456"/>
    </source>
</evidence>
<dbReference type="GeneID" id="109470197"/>
<evidence type="ECO:0000256" key="5">
    <source>
        <dbReference type="ARBA" id="ARBA00011915"/>
    </source>
</evidence>
<dbReference type="AlphaFoldDB" id="A0A6P4Y6C7"/>
<evidence type="ECO:0000256" key="11">
    <source>
        <dbReference type="ARBA" id="ARBA00031181"/>
    </source>
</evidence>
<keyword evidence="8" id="KW-0378">Hydrolase</keyword>
<dbReference type="Proteomes" id="UP000515135">
    <property type="component" value="Unplaced"/>
</dbReference>
<feature type="region of interest" description="Disordered" evidence="12">
    <location>
        <begin position="1"/>
        <end position="27"/>
    </location>
</feature>
<dbReference type="PANTHER" id="PTHR43176:SF3">
    <property type="entry name" value="3-HYDROXYISOBUTYRYL-COA HYDROLASE, MITOCHONDRIAL"/>
    <property type="match status" value="1"/>
</dbReference>
<evidence type="ECO:0000256" key="2">
    <source>
        <dbReference type="ARBA" id="ARBA00004173"/>
    </source>
</evidence>
<accession>A0A6P4Y6C7</accession>
<keyword evidence="9" id="KW-0496">Mitochondrion</keyword>
<protein>
    <recommendedName>
        <fullName evidence="6">3-hydroxyisobutyryl-CoA hydrolase, mitochondrial</fullName>
        <ecNumber evidence="5">3.1.2.4</ecNumber>
    </recommendedName>
    <alternativeName>
        <fullName evidence="11">3-hydroxyisobutyryl-coenzyme A hydrolase</fullName>
    </alternativeName>
</protein>
<evidence type="ECO:0000256" key="12">
    <source>
        <dbReference type="SAM" id="MobiDB-lite"/>
    </source>
</evidence>
<dbReference type="GO" id="GO:0003860">
    <property type="term" value="F:3-hydroxyisobutyryl-CoA hydrolase activity"/>
    <property type="evidence" value="ECO:0007669"/>
    <property type="project" value="UniProtKB-EC"/>
</dbReference>
<sequence>MDAPFRQTCEGDRKRVQSDSSGNFQLSKNEHFPQNVVCRSRNQRMSSTAAAQPEVLMEKQRNVGIITLNRPKALNALNLNMIRQIYPQLKEWEDNDDTTMIIMKGAGDKAFCAGGDIRAVTEAGKAGDRLAADFFREEYILNNAIGTCPIPYIAFIDGITMGGGVGLSVHGLYRVATERTLFAMPETAIGLFPDVGGGYFLPRLGGSLGMYLALTGYRLKGREVYKAGVATHYVESNKLPALEEELMSLEEKRSSAQKIDELLTKYHKETKREMPSVPDFSLEPHMDKINSLFSGDSVEEIFEALMADGSEWAMQQLEKLKKMSPTSMKITHRQLSMGGHLSLQECLQIEYRMSQGCVRGHDFYEGVRAVLVDKDHSPKWNPSTLEGVTPGIVDSYFEPIPLSYLPAKELHL</sequence>
<reference evidence="15" key="1">
    <citation type="submission" date="2025-08" db="UniProtKB">
        <authorList>
            <consortium name="RefSeq"/>
        </authorList>
    </citation>
    <scope>IDENTIFICATION</scope>
    <source>
        <tissue evidence="15">Gonad</tissue>
    </source>
</reference>
<dbReference type="EC" id="3.1.2.4" evidence="5"/>
<gene>
    <name evidence="15" type="primary">LOC109470197</name>
</gene>
<dbReference type="UniPathway" id="UPA00362"/>
<keyword evidence="7" id="KW-0101">Branched-chain amino acid catabolism</keyword>
<dbReference type="CDD" id="cd06558">
    <property type="entry name" value="crotonase-like"/>
    <property type="match status" value="1"/>
</dbReference>
<name>A0A6P4Y6C7_BRABE</name>
<evidence type="ECO:0000256" key="1">
    <source>
        <dbReference type="ARBA" id="ARBA00001709"/>
    </source>
</evidence>
<organism evidence="14 15">
    <name type="scientific">Branchiostoma belcheri</name>
    <name type="common">Amphioxus</name>
    <dbReference type="NCBI Taxonomy" id="7741"/>
    <lineage>
        <taxon>Eukaryota</taxon>
        <taxon>Metazoa</taxon>
        <taxon>Chordata</taxon>
        <taxon>Cephalochordata</taxon>
        <taxon>Leptocardii</taxon>
        <taxon>Amphioxiformes</taxon>
        <taxon>Branchiostomatidae</taxon>
        <taxon>Branchiostoma</taxon>
    </lineage>
</organism>
<dbReference type="FunFam" id="3.90.226.10:FF:000026">
    <property type="entry name" value="3-hydroxyisobutyryl-CoA hydrolase, mitochondrial"/>
    <property type="match status" value="1"/>
</dbReference>
<evidence type="ECO:0000313" key="14">
    <source>
        <dbReference type="Proteomes" id="UP000515135"/>
    </source>
</evidence>
<evidence type="ECO:0000313" key="15">
    <source>
        <dbReference type="RefSeq" id="XP_019624580.1"/>
    </source>
</evidence>
<dbReference type="GO" id="GO:0005739">
    <property type="term" value="C:mitochondrion"/>
    <property type="evidence" value="ECO:0007669"/>
    <property type="project" value="UniProtKB-SubCell"/>
</dbReference>
<dbReference type="Gene3D" id="3.90.226.10">
    <property type="entry name" value="2-enoyl-CoA Hydratase, Chain A, domain 1"/>
    <property type="match status" value="1"/>
</dbReference>
<dbReference type="GO" id="GO:0006574">
    <property type="term" value="P:L-valine catabolic process"/>
    <property type="evidence" value="ECO:0007669"/>
    <property type="project" value="UniProtKB-UniPathway"/>
</dbReference>
<dbReference type="InterPro" id="IPR032259">
    <property type="entry name" value="HIBYL-CoA-H"/>
</dbReference>
<evidence type="ECO:0000256" key="8">
    <source>
        <dbReference type="ARBA" id="ARBA00022801"/>
    </source>
</evidence>
<feature type="domain" description="Enoyl-CoA hydratase/isomerase" evidence="13">
    <location>
        <begin position="63"/>
        <end position="397"/>
    </location>
</feature>
<comment type="catalytic activity">
    <reaction evidence="1">
        <text>3-hydroxy-2-methylpropanoyl-CoA + H2O = 3-hydroxy-2-methylpropanoate + CoA + H(+)</text>
        <dbReference type="Rhea" id="RHEA:20888"/>
        <dbReference type="ChEBI" id="CHEBI:11805"/>
        <dbReference type="ChEBI" id="CHEBI:15377"/>
        <dbReference type="ChEBI" id="CHEBI:15378"/>
        <dbReference type="ChEBI" id="CHEBI:57287"/>
        <dbReference type="ChEBI" id="CHEBI:57340"/>
        <dbReference type="EC" id="3.1.2.4"/>
    </reaction>
</comment>
<dbReference type="OrthoDB" id="1737613at2759"/>
<dbReference type="InterPro" id="IPR045004">
    <property type="entry name" value="ECH_dom"/>
</dbReference>
<comment type="subcellular location">
    <subcellularLocation>
        <location evidence="2">Mitochondrion</location>
    </subcellularLocation>
</comment>
<comment type="similarity">
    <text evidence="4">Belongs to the enoyl-CoA hydratase/isomerase family.</text>
</comment>
<evidence type="ECO:0000259" key="13">
    <source>
        <dbReference type="Pfam" id="PF16113"/>
    </source>
</evidence>
<evidence type="ECO:0000256" key="10">
    <source>
        <dbReference type="ARBA" id="ARBA00024871"/>
    </source>
</evidence>